<dbReference type="Pfam" id="PF00403">
    <property type="entry name" value="HMA"/>
    <property type="match status" value="1"/>
</dbReference>
<name>A0ABV9PVU6_9ACTN</name>
<dbReference type="SUPFAM" id="SSF55008">
    <property type="entry name" value="HMA, heavy metal-associated domain"/>
    <property type="match status" value="1"/>
</dbReference>
<keyword evidence="1" id="KW-0479">Metal-binding</keyword>
<dbReference type="EMBL" id="JBHSHP010000061">
    <property type="protein sequence ID" value="MFC4756609.1"/>
    <property type="molecule type" value="Genomic_DNA"/>
</dbReference>
<dbReference type="Proteomes" id="UP001595836">
    <property type="component" value="Unassembled WGS sequence"/>
</dbReference>
<evidence type="ECO:0000313" key="4">
    <source>
        <dbReference type="Proteomes" id="UP001595836"/>
    </source>
</evidence>
<dbReference type="RefSeq" id="WP_344996747.1">
    <property type="nucleotide sequence ID" value="NZ_BAABCD010000057.1"/>
</dbReference>
<dbReference type="PROSITE" id="PS01047">
    <property type="entry name" value="HMA_1"/>
    <property type="match status" value="1"/>
</dbReference>
<dbReference type="Gene3D" id="3.30.70.100">
    <property type="match status" value="1"/>
</dbReference>
<organism evidence="3 4">
    <name type="scientific">Dietzia aurantiaca</name>
    <dbReference type="NCBI Taxonomy" id="983873"/>
    <lineage>
        <taxon>Bacteria</taxon>
        <taxon>Bacillati</taxon>
        <taxon>Actinomycetota</taxon>
        <taxon>Actinomycetes</taxon>
        <taxon>Mycobacteriales</taxon>
        <taxon>Dietziaceae</taxon>
        <taxon>Dietzia</taxon>
    </lineage>
</organism>
<gene>
    <name evidence="3" type="ORF">ACFO7U_17720</name>
</gene>
<evidence type="ECO:0000259" key="2">
    <source>
        <dbReference type="PROSITE" id="PS50846"/>
    </source>
</evidence>
<comment type="caution">
    <text evidence="3">The sequence shown here is derived from an EMBL/GenBank/DDBJ whole genome shotgun (WGS) entry which is preliminary data.</text>
</comment>
<evidence type="ECO:0000313" key="3">
    <source>
        <dbReference type="EMBL" id="MFC4756609.1"/>
    </source>
</evidence>
<dbReference type="PROSITE" id="PS50846">
    <property type="entry name" value="HMA_2"/>
    <property type="match status" value="1"/>
</dbReference>
<evidence type="ECO:0000256" key="1">
    <source>
        <dbReference type="ARBA" id="ARBA00022723"/>
    </source>
</evidence>
<accession>A0ABV9PVU6</accession>
<sequence>MSAADTHTATFTVSGMTCGHCVSSVEEEVLEIPGVSSVEVGLESGRLVVSPNPVDPAAVRAAVDEAGYTVTAEE</sequence>
<dbReference type="InterPro" id="IPR000428">
    <property type="entry name" value="Cu-bd"/>
</dbReference>
<dbReference type="InterPro" id="IPR036163">
    <property type="entry name" value="HMA_dom_sf"/>
</dbReference>
<feature type="domain" description="HMA" evidence="2">
    <location>
        <begin position="7"/>
        <end position="71"/>
    </location>
</feature>
<reference evidence="4" key="1">
    <citation type="journal article" date="2019" name="Int. J. Syst. Evol. Microbiol.">
        <title>The Global Catalogue of Microorganisms (GCM) 10K type strain sequencing project: providing services to taxonomists for standard genome sequencing and annotation.</title>
        <authorList>
            <consortium name="The Broad Institute Genomics Platform"/>
            <consortium name="The Broad Institute Genome Sequencing Center for Infectious Disease"/>
            <person name="Wu L."/>
            <person name="Ma J."/>
        </authorList>
    </citation>
    <scope>NUCLEOTIDE SEQUENCE [LARGE SCALE GENOMIC DNA]</scope>
    <source>
        <strain evidence="4">JCM 11882</strain>
    </source>
</reference>
<dbReference type="PRINTS" id="PR00944">
    <property type="entry name" value="CUEXPORT"/>
</dbReference>
<dbReference type="InterPro" id="IPR017969">
    <property type="entry name" value="Heavy-metal-associated_CS"/>
</dbReference>
<proteinExistence type="predicted"/>
<dbReference type="InterPro" id="IPR006121">
    <property type="entry name" value="HMA_dom"/>
</dbReference>
<protein>
    <submittedName>
        <fullName evidence="3">Heavy-metal-associated domain-containing protein</fullName>
    </submittedName>
</protein>
<dbReference type="CDD" id="cd00371">
    <property type="entry name" value="HMA"/>
    <property type="match status" value="1"/>
</dbReference>
<keyword evidence="4" id="KW-1185">Reference proteome</keyword>